<evidence type="ECO:0000256" key="1">
    <source>
        <dbReference type="SAM" id="MobiDB-lite"/>
    </source>
</evidence>
<evidence type="ECO:0000313" key="3">
    <source>
        <dbReference type="Proteomes" id="UP000236047"/>
    </source>
</evidence>
<dbReference type="EMBL" id="LJSN01000001">
    <property type="protein sequence ID" value="PNE43501.1"/>
    <property type="molecule type" value="Genomic_DNA"/>
</dbReference>
<evidence type="ECO:0000313" key="2">
    <source>
        <dbReference type="EMBL" id="PNE43501.1"/>
    </source>
</evidence>
<organism evidence="2 3">
    <name type="scientific">Streptomyces noursei</name>
    <name type="common">Streptomyces albulus</name>
    <dbReference type="NCBI Taxonomy" id="1971"/>
    <lineage>
        <taxon>Bacteria</taxon>
        <taxon>Bacillati</taxon>
        <taxon>Actinomycetota</taxon>
        <taxon>Actinomycetes</taxon>
        <taxon>Kitasatosporales</taxon>
        <taxon>Streptomycetaceae</taxon>
        <taxon>Streptomyces</taxon>
    </lineage>
</organism>
<dbReference type="AlphaFoldDB" id="A0A2N8PR97"/>
<sequence>MTPRPNEAARLTQQLLDAGLSRKQVADIIGRDASLVSQFFTKNKGAAFVTALQEVVQAVDAGERDLDTLHATAQPHVKRRLASTGREARVRGKNVVGTLGKSAAGRAGEQAIAHGASHLAAVVHAAGQAGGRLAFTVRMKRDQYELSAGSDDDSPGLKRGVVPRADDTEERSYGSSQTGGFEAAEWSQRVADHYGDVTAAVQAWMVETGRAIPAAHIQYLEVRTWLPRR</sequence>
<dbReference type="RefSeq" id="WP_102922427.1">
    <property type="nucleotide sequence ID" value="NZ_LJSN01000001.1"/>
</dbReference>
<proteinExistence type="predicted"/>
<evidence type="ECO:0008006" key="4">
    <source>
        <dbReference type="Google" id="ProtNLM"/>
    </source>
</evidence>
<protein>
    <recommendedName>
        <fullName evidence="4">Helix-turn-helix domain containing protein</fullName>
    </recommendedName>
</protein>
<dbReference type="Proteomes" id="UP000236047">
    <property type="component" value="Unassembled WGS sequence"/>
</dbReference>
<feature type="region of interest" description="Disordered" evidence="1">
    <location>
        <begin position="146"/>
        <end position="182"/>
    </location>
</feature>
<accession>A0A2N8PR97</accession>
<gene>
    <name evidence="2" type="ORF">AOB60_00900</name>
</gene>
<comment type="caution">
    <text evidence="2">The sequence shown here is derived from an EMBL/GenBank/DDBJ whole genome shotgun (WGS) entry which is preliminary data.</text>
</comment>
<dbReference type="SUPFAM" id="SSF109709">
    <property type="entry name" value="KorB DNA-binding domain-like"/>
    <property type="match status" value="1"/>
</dbReference>
<name>A0A2N8PR97_STRNR</name>
<reference evidence="3" key="1">
    <citation type="submission" date="2015-09" db="EMBL/GenBank/DDBJ databases">
        <authorList>
            <person name="Graham D.E."/>
            <person name="Mahan K.M."/>
            <person name="Klingeman D.M."/>
            <person name="Fida T."/>
            <person name="Giannone R.J."/>
            <person name="Hettich R.L."/>
            <person name="Parry R.J."/>
            <person name="Spain J.C."/>
        </authorList>
    </citation>
    <scope>NUCLEOTIDE SEQUENCE [LARGE SCALE GENOMIC DNA]</scope>
    <source>
        <strain evidence="3">JCM 4701</strain>
    </source>
</reference>
<keyword evidence="3" id="KW-1185">Reference proteome</keyword>